<name>A0A6G1LBE6_9PEZI</name>
<proteinExistence type="predicted"/>
<dbReference type="EMBL" id="ML995830">
    <property type="protein sequence ID" value="KAF2769912.1"/>
    <property type="molecule type" value="Genomic_DNA"/>
</dbReference>
<gene>
    <name evidence="1" type="ORF">EJ03DRAFT_86428</name>
</gene>
<organism evidence="1 2">
    <name type="scientific">Teratosphaeria nubilosa</name>
    <dbReference type="NCBI Taxonomy" id="161662"/>
    <lineage>
        <taxon>Eukaryota</taxon>
        <taxon>Fungi</taxon>
        <taxon>Dikarya</taxon>
        <taxon>Ascomycota</taxon>
        <taxon>Pezizomycotina</taxon>
        <taxon>Dothideomycetes</taxon>
        <taxon>Dothideomycetidae</taxon>
        <taxon>Mycosphaerellales</taxon>
        <taxon>Teratosphaeriaceae</taxon>
        <taxon>Teratosphaeria</taxon>
    </lineage>
</organism>
<accession>A0A6G1LBE6</accession>
<dbReference type="Proteomes" id="UP000799436">
    <property type="component" value="Unassembled WGS sequence"/>
</dbReference>
<dbReference type="AlphaFoldDB" id="A0A6G1LBE6"/>
<evidence type="ECO:0000313" key="1">
    <source>
        <dbReference type="EMBL" id="KAF2769912.1"/>
    </source>
</evidence>
<keyword evidence="2" id="KW-1185">Reference proteome</keyword>
<protein>
    <submittedName>
        <fullName evidence="1">Uncharacterized protein</fullName>
    </submittedName>
</protein>
<sequence length="152" mass="17143">MHAPSRRNLQQQRLGLPYLTLAHHFRICPAATGDDKPHPERRVRVLPIKTNVQYHVLTTHAYNHATQPHNPLAPSNPDHSLHNNMNNTPLVVKNAQAKQTNNLQSIPTPLLQLPRLRTLIPQITVINPAFQMTLASISTPPKQTPPAPRYRT</sequence>
<reference evidence="1" key="1">
    <citation type="journal article" date="2020" name="Stud. Mycol.">
        <title>101 Dothideomycetes genomes: a test case for predicting lifestyles and emergence of pathogens.</title>
        <authorList>
            <person name="Haridas S."/>
            <person name="Albert R."/>
            <person name="Binder M."/>
            <person name="Bloem J."/>
            <person name="Labutti K."/>
            <person name="Salamov A."/>
            <person name="Andreopoulos B."/>
            <person name="Baker S."/>
            <person name="Barry K."/>
            <person name="Bills G."/>
            <person name="Bluhm B."/>
            <person name="Cannon C."/>
            <person name="Castanera R."/>
            <person name="Culley D."/>
            <person name="Daum C."/>
            <person name="Ezra D."/>
            <person name="Gonzalez J."/>
            <person name="Henrissat B."/>
            <person name="Kuo A."/>
            <person name="Liang C."/>
            <person name="Lipzen A."/>
            <person name="Lutzoni F."/>
            <person name="Magnuson J."/>
            <person name="Mondo S."/>
            <person name="Nolan M."/>
            <person name="Ohm R."/>
            <person name="Pangilinan J."/>
            <person name="Park H.-J."/>
            <person name="Ramirez L."/>
            <person name="Alfaro M."/>
            <person name="Sun H."/>
            <person name="Tritt A."/>
            <person name="Yoshinaga Y."/>
            <person name="Zwiers L.-H."/>
            <person name="Turgeon B."/>
            <person name="Goodwin S."/>
            <person name="Spatafora J."/>
            <person name="Crous P."/>
            <person name="Grigoriev I."/>
        </authorList>
    </citation>
    <scope>NUCLEOTIDE SEQUENCE</scope>
    <source>
        <strain evidence="1">CBS 116005</strain>
    </source>
</reference>
<evidence type="ECO:0000313" key="2">
    <source>
        <dbReference type="Proteomes" id="UP000799436"/>
    </source>
</evidence>